<dbReference type="OrthoDB" id="2155283at2759"/>
<feature type="domain" description="SAM" evidence="5">
    <location>
        <begin position="314"/>
        <end position="378"/>
    </location>
</feature>
<dbReference type="GO" id="GO:0003729">
    <property type="term" value="F:mRNA binding"/>
    <property type="evidence" value="ECO:0007669"/>
    <property type="project" value="TreeGrafter"/>
</dbReference>
<accession>A8N6D4</accession>
<evidence type="ECO:0000256" key="1">
    <source>
        <dbReference type="ARBA" id="ARBA00004496"/>
    </source>
</evidence>
<feature type="region of interest" description="Disordered" evidence="4">
    <location>
        <begin position="1"/>
        <end position="29"/>
    </location>
</feature>
<dbReference type="OMA" id="KREQATH"/>
<dbReference type="PANTHER" id="PTHR12515">
    <property type="entry name" value="STERILE ALPHA MOTIF DOMAIN CONTAINING PROTEIN 4-RELATED"/>
    <property type="match status" value="1"/>
</dbReference>
<dbReference type="SMART" id="SM00454">
    <property type="entry name" value="SAM"/>
    <property type="match status" value="1"/>
</dbReference>
<protein>
    <recommendedName>
        <fullName evidence="5">SAM domain-containing protein</fullName>
    </recommendedName>
</protein>
<dbReference type="InterPro" id="IPR013761">
    <property type="entry name" value="SAM/pointed_sf"/>
</dbReference>
<dbReference type="VEuPathDB" id="FungiDB:CC1G_02039"/>
<evidence type="ECO:0000256" key="4">
    <source>
        <dbReference type="SAM" id="MobiDB-lite"/>
    </source>
</evidence>
<keyword evidence="3" id="KW-0694">RNA-binding</keyword>
<proteinExistence type="predicted"/>
<dbReference type="InterPro" id="IPR057327">
    <property type="entry name" value="Vts1_dom"/>
</dbReference>
<dbReference type="GO" id="GO:0000289">
    <property type="term" value="P:nuclear-transcribed mRNA poly(A) tail shortening"/>
    <property type="evidence" value="ECO:0007669"/>
    <property type="project" value="TreeGrafter"/>
</dbReference>
<comment type="caution">
    <text evidence="6">The sequence shown here is derived from an EMBL/GenBank/DDBJ whole genome shotgun (WGS) entry which is preliminary data.</text>
</comment>
<feature type="region of interest" description="Disordered" evidence="4">
    <location>
        <begin position="111"/>
        <end position="157"/>
    </location>
</feature>
<dbReference type="eggNOG" id="KOG3791">
    <property type="taxonomic scope" value="Eukaryota"/>
</dbReference>
<gene>
    <name evidence="6" type="ORF">CC1G_02039</name>
</gene>
<dbReference type="Gene3D" id="1.10.150.50">
    <property type="entry name" value="Transcription Factor, Ets-1"/>
    <property type="match status" value="1"/>
</dbReference>
<keyword evidence="2" id="KW-0963">Cytoplasm</keyword>
<evidence type="ECO:0000259" key="5">
    <source>
        <dbReference type="SMART" id="SM00454"/>
    </source>
</evidence>
<dbReference type="Pfam" id="PF25479">
    <property type="entry name" value="Vts1"/>
    <property type="match status" value="1"/>
</dbReference>
<dbReference type="InParanoid" id="A8N6D4"/>
<feature type="region of interest" description="Disordered" evidence="4">
    <location>
        <begin position="383"/>
        <end position="457"/>
    </location>
</feature>
<sequence>MSTIESAPKAAPKSGLASLEASGQAPTPASPFVEGFEQWVKDFNKYESMLSDVAKISLNPKYKEELNTVEQWFKETTITERTATMYHLLQISTQDQLRFFTGVIQRLHKPDQPVNTPVSAELSGKPKLAKLTRPPSLNLPMPGSPSTPTPLTATKESAVDERSHLSNLQDPSTWTNATNAGNTPLLPLFQKTGDGAAPTSAAVPGLSTMNPYTLNMLANAGLSPEAQLLAVQLIMSGLVQPTGAGGAAASAKPAKKQPGVANWRNTPTSARYPVSALRSSGLRASALKSAGLKSAGLGAGLESPALDSPKPEDFEPEMLNDIPGWLRSLRLHKYTSCFDGLSWQEMISLDDAALEAKGVAALGARRRLLRTFEIARKKMGLEDDNVTPTSTVTANLPKLPEAGETRPPHSAVPITRSKLSINSPVFTPTSAKETKDEAPAAAANGESVTPAAAEVKA</sequence>
<evidence type="ECO:0000313" key="7">
    <source>
        <dbReference type="Proteomes" id="UP000001861"/>
    </source>
</evidence>
<dbReference type="GO" id="GO:0000932">
    <property type="term" value="C:P-body"/>
    <property type="evidence" value="ECO:0007669"/>
    <property type="project" value="TreeGrafter"/>
</dbReference>
<organism evidence="6 7">
    <name type="scientific">Coprinopsis cinerea (strain Okayama-7 / 130 / ATCC MYA-4618 / FGSC 9003)</name>
    <name type="common">Inky cap fungus</name>
    <name type="synonym">Hormographiella aspergillata</name>
    <dbReference type="NCBI Taxonomy" id="240176"/>
    <lineage>
        <taxon>Eukaryota</taxon>
        <taxon>Fungi</taxon>
        <taxon>Dikarya</taxon>
        <taxon>Basidiomycota</taxon>
        <taxon>Agaricomycotina</taxon>
        <taxon>Agaricomycetes</taxon>
        <taxon>Agaricomycetidae</taxon>
        <taxon>Agaricales</taxon>
        <taxon>Agaricineae</taxon>
        <taxon>Psathyrellaceae</taxon>
        <taxon>Coprinopsis</taxon>
    </lineage>
</organism>
<evidence type="ECO:0000256" key="3">
    <source>
        <dbReference type="ARBA" id="ARBA00022884"/>
    </source>
</evidence>
<dbReference type="SUPFAM" id="SSF47769">
    <property type="entry name" value="SAM/Pointed domain"/>
    <property type="match status" value="1"/>
</dbReference>
<evidence type="ECO:0000256" key="2">
    <source>
        <dbReference type="ARBA" id="ARBA00022490"/>
    </source>
</evidence>
<feature type="region of interest" description="Disordered" evidence="4">
    <location>
        <begin position="244"/>
        <end position="267"/>
    </location>
</feature>
<comment type="subcellular location">
    <subcellularLocation>
        <location evidence="1">Cytoplasm</location>
    </subcellularLocation>
</comment>
<dbReference type="PANTHER" id="PTHR12515:SF5">
    <property type="entry name" value="PROTEIN SMAUG"/>
    <property type="match status" value="1"/>
</dbReference>
<name>A8N6D4_COPC7</name>
<reference evidence="6 7" key="1">
    <citation type="journal article" date="2010" name="Proc. Natl. Acad. Sci. U.S.A.">
        <title>Insights into evolution of multicellular fungi from the assembled chromosomes of the mushroom Coprinopsis cinerea (Coprinus cinereus).</title>
        <authorList>
            <person name="Stajich J.E."/>
            <person name="Wilke S.K."/>
            <person name="Ahren D."/>
            <person name="Au C.H."/>
            <person name="Birren B.W."/>
            <person name="Borodovsky M."/>
            <person name="Burns C."/>
            <person name="Canback B."/>
            <person name="Casselton L.A."/>
            <person name="Cheng C.K."/>
            <person name="Deng J."/>
            <person name="Dietrich F.S."/>
            <person name="Fargo D.C."/>
            <person name="Farman M.L."/>
            <person name="Gathman A.C."/>
            <person name="Goldberg J."/>
            <person name="Guigo R."/>
            <person name="Hoegger P.J."/>
            <person name="Hooker J.B."/>
            <person name="Huggins A."/>
            <person name="James T.Y."/>
            <person name="Kamada T."/>
            <person name="Kilaru S."/>
            <person name="Kodira C."/>
            <person name="Kues U."/>
            <person name="Kupfer D."/>
            <person name="Kwan H.S."/>
            <person name="Lomsadze A."/>
            <person name="Li W."/>
            <person name="Lilly W.W."/>
            <person name="Ma L.J."/>
            <person name="Mackey A.J."/>
            <person name="Manning G."/>
            <person name="Martin F."/>
            <person name="Muraguchi H."/>
            <person name="Natvig D.O."/>
            <person name="Palmerini H."/>
            <person name="Ramesh M.A."/>
            <person name="Rehmeyer C.J."/>
            <person name="Roe B.A."/>
            <person name="Shenoy N."/>
            <person name="Stanke M."/>
            <person name="Ter-Hovhannisyan V."/>
            <person name="Tunlid A."/>
            <person name="Velagapudi R."/>
            <person name="Vision T.J."/>
            <person name="Zeng Q."/>
            <person name="Zolan M.E."/>
            <person name="Pukkila P.J."/>
        </authorList>
    </citation>
    <scope>NUCLEOTIDE SEQUENCE [LARGE SCALE GENOMIC DNA]</scope>
    <source>
        <strain evidence="7">Okayama-7 / 130 / ATCC MYA-4618 / FGSC 9003</strain>
    </source>
</reference>
<dbReference type="InterPro" id="IPR050897">
    <property type="entry name" value="SMAUG/VTS1_RNA-bind"/>
</dbReference>
<dbReference type="InterPro" id="IPR001660">
    <property type="entry name" value="SAM"/>
</dbReference>
<dbReference type="FunCoup" id="A8N6D4">
    <property type="interactions" value="5"/>
</dbReference>
<dbReference type="KEGG" id="cci:CC1G_02039"/>
<dbReference type="Proteomes" id="UP000001861">
    <property type="component" value="Unassembled WGS sequence"/>
</dbReference>
<evidence type="ECO:0000313" key="6">
    <source>
        <dbReference type="EMBL" id="EAU91550.1"/>
    </source>
</evidence>
<keyword evidence="7" id="KW-1185">Reference proteome</keyword>
<dbReference type="AlphaFoldDB" id="A8N6D4"/>
<dbReference type="GeneID" id="6006845"/>
<dbReference type="RefSeq" id="XP_001830403.1">
    <property type="nucleotide sequence ID" value="XM_001830351.2"/>
</dbReference>
<dbReference type="EMBL" id="AACS02000003">
    <property type="protein sequence ID" value="EAU91550.1"/>
    <property type="molecule type" value="Genomic_DNA"/>
</dbReference>
<feature type="compositionally biased region" description="Polar residues" evidence="4">
    <location>
        <begin position="417"/>
        <end position="431"/>
    </location>
</feature>